<dbReference type="VEuPathDB" id="FungiDB:P170DRAFT_384105"/>
<evidence type="ECO:0008006" key="4">
    <source>
        <dbReference type="Google" id="ProtNLM"/>
    </source>
</evidence>
<reference evidence="2 3" key="1">
    <citation type="submission" date="2016-12" db="EMBL/GenBank/DDBJ databases">
        <title>The genomes of Aspergillus section Nigri reveals drivers in fungal speciation.</title>
        <authorList>
            <consortium name="DOE Joint Genome Institute"/>
            <person name="Vesth T.C."/>
            <person name="Nybo J."/>
            <person name="Theobald S."/>
            <person name="Brandl J."/>
            <person name="Frisvad J.C."/>
            <person name="Nielsen K.F."/>
            <person name="Lyhne E.K."/>
            <person name="Kogle M.E."/>
            <person name="Kuo A."/>
            <person name="Riley R."/>
            <person name="Clum A."/>
            <person name="Nolan M."/>
            <person name="Lipzen A."/>
            <person name="Salamov A."/>
            <person name="Henrissat B."/>
            <person name="Wiebenga A."/>
            <person name="De Vries R.P."/>
            <person name="Grigoriev I.V."/>
            <person name="Mortensen U.H."/>
            <person name="Andersen M.R."/>
            <person name="Baker S.E."/>
        </authorList>
    </citation>
    <scope>NUCLEOTIDE SEQUENCE [LARGE SCALE GENOMIC DNA]</scope>
    <source>
        <strain evidence="2 3">IBT 23096</strain>
    </source>
</reference>
<evidence type="ECO:0000256" key="1">
    <source>
        <dbReference type="SAM" id="MobiDB-lite"/>
    </source>
</evidence>
<protein>
    <recommendedName>
        <fullName evidence="4">BTB domain-containing protein</fullName>
    </recommendedName>
</protein>
<accession>A0A2I2G8Y9</accession>
<name>A0A2I2G8Y9_9EURO</name>
<dbReference type="OrthoDB" id="9997739at2759"/>
<evidence type="ECO:0000313" key="2">
    <source>
        <dbReference type="EMBL" id="PLB49344.1"/>
    </source>
</evidence>
<dbReference type="InterPro" id="IPR011333">
    <property type="entry name" value="SKP1/BTB/POZ_sf"/>
</dbReference>
<feature type="compositionally biased region" description="Basic residues" evidence="1">
    <location>
        <begin position="111"/>
        <end position="124"/>
    </location>
</feature>
<comment type="caution">
    <text evidence="2">The sequence shown here is derived from an EMBL/GenBank/DDBJ whole genome shotgun (WGS) entry which is preliminary data.</text>
</comment>
<feature type="region of interest" description="Disordered" evidence="1">
    <location>
        <begin position="89"/>
        <end position="165"/>
    </location>
</feature>
<sequence length="324" mass="36052">MDSKFGRSLSSALFTFIVGQGRKEITVHSAPLADLSPTLDSLMNGGMLEAKLRQADWSEVVEEDTFVRLCEYAYRGDYKPPRCVDRGATLDNPDANAESEEPARGHLTSAAKKKSKKGRVKRNHIRDDIPAPQPVEDAAADSIEEPAAAEPEPVPEEEEPYDSFNGHILPYREKSIWSRHLKDRFENLNQLYANAYNSALPLQKVEFAPKGNSDPQEDFAPVFLGHAKLYILADTYNIPSLAALVLQKLAITLGDFKLSEDNISNVIELVQFAYQHTRADDALRTLATTYVVSVLGQIGEISAFRELLAEGGDFVHDFWQSVWG</sequence>
<organism evidence="2 3">
    <name type="scientific">Aspergillus steynii IBT 23096</name>
    <dbReference type="NCBI Taxonomy" id="1392250"/>
    <lineage>
        <taxon>Eukaryota</taxon>
        <taxon>Fungi</taxon>
        <taxon>Dikarya</taxon>
        <taxon>Ascomycota</taxon>
        <taxon>Pezizomycotina</taxon>
        <taxon>Eurotiomycetes</taxon>
        <taxon>Eurotiomycetidae</taxon>
        <taxon>Eurotiales</taxon>
        <taxon>Aspergillaceae</taxon>
        <taxon>Aspergillus</taxon>
        <taxon>Aspergillus subgen. Circumdati</taxon>
    </lineage>
</organism>
<dbReference type="PANTHER" id="PTHR47843">
    <property type="entry name" value="BTB DOMAIN-CONTAINING PROTEIN-RELATED"/>
    <property type="match status" value="1"/>
</dbReference>
<dbReference type="STRING" id="1392250.A0A2I2G8Y9"/>
<gene>
    <name evidence="2" type="ORF">P170DRAFT_384105</name>
</gene>
<dbReference type="AlphaFoldDB" id="A0A2I2G8Y9"/>
<dbReference type="RefSeq" id="XP_024704646.1">
    <property type="nucleotide sequence ID" value="XM_024845669.1"/>
</dbReference>
<keyword evidence="3" id="KW-1185">Reference proteome</keyword>
<dbReference type="EMBL" id="MSFO01000004">
    <property type="protein sequence ID" value="PLB49344.1"/>
    <property type="molecule type" value="Genomic_DNA"/>
</dbReference>
<proteinExistence type="predicted"/>
<dbReference type="Proteomes" id="UP000234275">
    <property type="component" value="Unassembled WGS sequence"/>
</dbReference>
<dbReference type="Gene3D" id="3.30.710.10">
    <property type="entry name" value="Potassium Channel Kv1.1, Chain A"/>
    <property type="match status" value="1"/>
</dbReference>
<evidence type="ECO:0000313" key="3">
    <source>
        <dbReference type="Proteomes" id="UP000234275"/>
    </source>
</evidence>
<dbReference type="GeneID" id="36553368"/>